<dbReference type="RefSeq" id="WP_006092986.1">
    <property type="nucleotide sequence ID" value="NZ_AOHW01000056.1"/>
</dbReference>
<dbReference type="EMBL" id="AOHW01000056">
    <property type="protein sequence ID" value="ELY35565.1"/>
    <property type="molecule type" value="Genomic_DNA"/>
</dbReference>
<proteinExistence type="predicted"/>
<gene>
    <name evidence="2" type="ORF">C496_23351</name>
</gene>
<keyword evidence="3" id="KW-1185">Reference proteome</keyword>
<comment type="caution">
    <text evidence="2">The sequence shown here is derived from an EMBL/GenBank/DDBJ whole genome shotgun (WGS) entry which is preliminary data.</text>
</comment>
<protein>
    <submittedName>
        <fullName evidence="2">Uncharacterized protein</fullName>
    </submittedName>
</protein>
<reference evidence="2 3" key="1">
    <citation type="journal article" date="2014" name="PLoS Genet.">
        <title>Phylogenetically driven sequencing of extremely halophilic archaea reveals strategies for static and dynamic osmo-response.</title>
        <authorList>
            <person name="Becker E.A."/>
            <person name="Seitzer P.M."/>
            <person name="Tritt A."/>
            <person name="Larsen D."/>
            <person name="Krusor M."/>
            <person name="Yao A.I."/>
            <person name="Wu D."/>
            <person name="Madern D."/>
            <person name="Eisen J.A."/>
            <person name="Darling A.E."/>
            <person name="Facciotti M.T."/>
        </authorList>
    </citation>
    <scope>NUCLEOTIDE SEQUENCE [LARGE SCALE GENOMIC DNA]</scope>
    <source>
        <strain evidence="2 3">GA33</strain>
    </source>
</reference>
<dbReference type="STRING" id="1114856.GCA_000383975_04671"/>
<accession>L9VEF1</accession>
<sequence length="80" mass="8585">MSWHNDFDPDCESGHEPTAMFDDVPVQHGQSRTYVSPTCGREVHASNVPGESGPSTRELRTGTLSADAPANHVRSRGHGG</sequence>
<dbReference type="Proteomes" id="UP000011599">
    <property type="component" value="Unassembled WGS sequence"/>
</dbReference>
<evidence type="ECO:0000313" key="2">
    <source>
        <dbReference type="EMBL" id="ELY35565.1"/>
    </source>
</evidence>
<evidence type="ECO:0000256" key="1">
    <source>
        <dbReference type="SAM" id="MobiDB-lite"/>
    </source>
</evidence>
<feature type="region of interest" description="Disordered" evidence="1">
    <location>
        <begin position="1"/>
        <end position="80"/>
    </location>
</feature>
<evidence type="ECO:0000313" key="3">
    <source>
        <dbReference type="Proteomes" id="UP000011599"/>
    </source>
</evidence>
<name>L9VEF1_9EURY</name>
<dbReference type="PATRIC" id="fig|1114856.3.peg.4819"/>
<organism evidence="2 3">
    <name type="scientific">Natronorubrum tibetense GA33</name>
    <dbReference type="NCBI Taxonomy" id="1114856"/>
    <lineage>
        <taxon>Archaea</taxon>
        <taxon>Methanobacteriati</taxon>
        <taxon>Methanobacteriota</taxon>
        <taxon>Stenosarchaea group</taxon>
        <taxon>Halobacteria</taxon>
        <taxon>Halobacteriales</taxon>
        <taxon>Natrialbaceae</taxon>
        <taxon>Natronorubrum</taxon>
    </lineage>
</organism>
<dbReference type="AlphaFoldDB" id="L9VEF1"/>